<accession>A0AA90UD14</accession>
<comment type="caution">
    <text evidence="2">The sequence shown here is derived from an EMBL/GenBank/DDBJ whole genome shotgun (WGS) entry which is preliminary data.</text>
</comment>
<dbReference type="Proteomes" id="UP000442105">
    <property type="component" value="Unassembled WGS sequence"/>
</dbReference>
<evidence type="ECO:0000259" key="1">
    <source>
        <dbReference type="Pfam" id="PF03374"/>
    </source>
</evidence>
<dbReference type="InterPro" id="IPR014054">
    <property type="entry name" value="Phage_regulatory_Rha"/>
</dbReference>
<dbReference type="InterPro" id="IPR005039">
    <property type="entry name" value="Ant_C"/>
</dbReference>
<feature type="domain" description="Antirepressor protein C-terminal" evidence="1">
    <location>
        <begin position="141"/>
        <end position="243"/>
    </location>
</feature>
<evidence type="ECO:0000313" key="3">
    <source>
        <dbReference type="Proteomes" id="UP000442105"/>
    </source>
</evidence>
<dbReference type="GO" id="GO:0003677">
    <property type="term" value="F:DNA binding"/>
    <property type="evidence" value="ECO:0007669"/>
    <property type="project" value="InterPro"/>
</dbReference>
<sequence>MTNGSEIFKNETMTSLEIAEITGKRHSDVLEAIRKMEPAWKKIAQRKFPLGTYTDANNQGRPCYVLNKTECLYIATKFNDEARAKLILRWEELEAKEASLIKVPATFAEALRLAADQAEKLEAQEKMLEASSKEIVELSGTIANMQPKVTYVDKILSSKETVTTTQIAQDYGQSAKSFNILLRNFGIQHKVGGQWILYAKYLPNGYVQSDTIPIEHKDGSSGSVMHTKWTQKGRLFLYEELKKHNVLPLIEK</sequence>
<name>A0AA90UD14_9BACT</name>
<evidence type="ECO:0000313" key="2">
    <source>
        <dbReference type="EMBL" id="MQN11440.1"/>
    </source>
</evidence>
<dbReference type="Pfam" id="PF09669">
    <property type="entry name" value="Phage_pRha"/>
    <property type="match status" value="1"/>
</dbReference>
<gene>
    <name evidence="2" type="ORF">F7D95_01115</name>
</gene>
<dbReference type="EMBL" id="VZCW01000030">
    <property type="protein sequence ID" value="MQN11440.1"/>
    <property type="molecule type" value="Genomic_DNA"/>
</dbReference>
<dbReference type="Pfam" id="PF03374">
    <property type="entry name" value="ANT"/>
    <property type="match status" value="1"/>
</dbReference>
<proteinExistence type="predicted"/>
<dbReference type="RefSeq" id="WP_153127646.1">
    <property type="nucleotide sequence ID" value="NZ_VZCW01000030.1"/>
</dbReference>
<reference evidence="3" key="1">
    <citation type="submission" date="2019-09" db="EMBL/GenBank/DDBJ databases">
        <title>Distinct polysaccharide growth profiles of human intestinal Prevotella copri isolates.</title>
        <authorList>
            <person name="Fehlner-Peach H."/>
            <person name="Magnabosco C."/>
            <person name="Raghavan V."/>
            <person name="Scher J.U."/>
            <person name="Tett A."/>
            <person name="Cox L.M."/>
            <person name="Gottsegen C."/>
            <person name="Watters A."/>
            <person name="Wiltshire- Gordon J.D."/>
            <person name="Segata N."/>
            <person name="Bonneau R."/>
            <person name="Littman D.R."/>
        </authorList>
    </citation>
    <scope>NUCLEOTIDE SEQUENCE [LARGE SCALE GENOMIC DNA]</scope>
    <source>
        <strain evidence="3">iAQ1179</strain>
    </source>
</reference>
<dbReference type="AlphaFoldDB" id="A0AA90UD14"/>
<protein>
    <submittedName>
        <fullName evidence="2">Rha family transcriptional regulator</fullName>
    </submittedName>
</protein>
<organism evidence="2 3">
    <name type="scientific">Segatella copri</name>
    <dbReference type="NCBI Taxonomy" id="165179"/>
    <lineage>
        <taxon>Bacteria</taxon>
        <taxon>Pseudomonadati</taxon>
        <taxon>Bacteroidota</taxon>
        <taxon>Bacteroidia</taxon>
        <taxon>Bacteroidales</taxon>
        <taxon>Prevotellaceae</taxon>
        <taxon>Segatella</taxon>
    </lineage>
</organism>